<accession>A0ABQ3VK69</accession>
<name>A0ABQ3VK69_9CHLR</name>
<reference evidence="1 2" key="1">
    <citation type="journal article" date="2021" name="Int. J. Syst. Evol. Microbiol.">
        <title>Reticulibacter mediterranei gen. nov., sp. nov., within the new family Reticulibacteraceae fam. nov., and Ktedonospora formicarum gen. nov., sp. nov., Ktedonobacter robiniae sp. nov., Dictyobacter formicarum sp. nov. and Dictyobacter arantiisoli sp. nov., belonging to the class Ktedonobacteria.</title>
        <authorList>
            <person name="Yabe S."/>
            <person name="Zheng Y."/>
            <person name="Wang C.M."/>
            <person name="Sakai Y."/>
            <person name="Abe K."/>
            <person name="Yokota A."/>
            <person name="Donadio S."/>
            <person name="Cavaletti L."/>
            <person name="Monciardini P."/>
        </authorList>
    </citation>
    <scope>NUCLEOTIDE SEQUENCE [LARGE SCALE GENOMIC DNA]</scope>
    <source>
        <strain evidence="1 2">SOSP1-9</strain>
    </source>
</reference>
<evidence type="ECO:0000313" key="2">
    <source>
        <dbReference type="Proteomes" id="UP000635565"/>
    </source>
</evidence>
<dbReference type="Proteomes" id="UP000635565">
    <property type="component" value="Unassembled WGS sequence"/>
</dbReference>
<gene>
    <name evidence="1" type="ORF">KSZ_37640</name>
</gene>
<protein>
    <submittedName>
        <fullName evidence="1">Uncharacterized protein</fullName>
    </submittedName>
</protein>
<keyword evidence="2" id="KW-1185">Reference proteome</keyword>
<organism evidence="1 2">
    <name type="scientific">Dictyobacter formicarum</name>
    <dbReference type="NCBI Taxonomy" id="2778368"/>
    <lineage>
        <taxon>Bacteria</taxon>
        <taxon>Bacillati</taxon>
        <taxon>Chloroflexota</taxon>
        <taxon>Ktedonobacteria</taxon>
        <taxon>Ktedonobacterales</taxon>
        <taxon>Dictyobacteraceae</taxon>
        <taxon>Dictyobacter</taxon>
    </lineage>
</organism>
<evidence type="ECO:0000313" key="1">
    <source>
        <dbReference type="EMBL" id="GHO85758.1"/>
    </source>
</evidence>
<dbReference type="RefSeq" id="WP_201363401.1">
    <property type="nucleotide sequence ID" value="NZ_BNJJ01000010.1"/>
</dbReference>
<proteinExistence type="predicted"/>
<comment type="caution">
    <text evidence="1">The sequence shown here is derived from an EMBL/GenBank/DDBJ whole genome shotgun (WGS) entry which is preliminary data.</text>
</comment>
<dbReference type="EMBL" id="BNJJ01000010">
    <property type="protein sequence ID" value="GHO85758.1"/>
    <property type="molecule type" value="Genomic_DNA"/>
</dbReference>
<sequence length="123" mass="13231">MGYGAFMTVKNELPTPLQLFVEDTQCMYDGGQEGSNLSLFNDVVLQSNQILPASGRQYIEAKASGGCFLEPSSFTLNASNIGKVTIVESGNNYYANDNTNPDSLSININNSGDQAVITVIVHM</sequence>